<dbReference type="Gene3D" id="3.40.50.300">
    <property type="entry name" value="P-loop containing nucleotide triphosphate hydrolases"/>
    <property type="match status" value="1"/>
</dbReference>
<keyword evidence="8 10" id="KW-0472">Membrane</keyword>
<dbReference type="PROSITE" id="PS50893">
    <property type="entry name" value="ABC_TRANSPORTER_2"/>
    <property type="match status" value="1"/>
</dbReference>
<keyword evidence="3" id="KW-1003">Cell membrane</keyword>
<dbReference type="Gene3D" id="1.20.1560.10">
    <property type="entry name" value="ABC transporter type 1, transmembrane domain"/>
    <property type="match status" value="1"/>
</dbReference>
<feature type="transmembrane region" description="Helical" evidence="10">
    <location>
        <begin position="652"/>
        <end position="671"/>
    </location>
</feature>
<evidence type="ECO:0000256" key="7">
    <source>
        <dbReference type="ARBA" id="ARBA00022989"/>
    </source>
</evidence>
<comment type="subcellular location">
    <subcellularLocation>
        <location evidence="1">Cell membrane</location>
        <topology evidence="1">Multi-pass membrane protein</topology>
    </subcellularLocation>
</comment>
<dbReference type="NCBIfam" id="TIGR03797">
    <property type="entry name" value="NHLM_micro_ABC2"/>
    <property type="match status" value="1"/>
</dbReference>
<feature type="domain" description="ABC transmembrane type-1" evidence="12">
    <location>
        <begin position="433"/>
        <end position="710"/>
    </location>
</feature>
<dbReference type="GO" id="GO:0034040">
    <property type="term" value="F:ATPase-coupled lipid transmembrane transporter activity"/>
    <property type="evidence" value="ECO:0007669"/>
    <property type="project" value="TreeGrafter"/>
</dbReference>
<keyword evidence="6" id="KW-0067">ATP-binding</keyword>
<proteinExistence type="inferred from homology"/>
<dbReference type="InterPro" id="IPR003439">
    <property type="entry name" value="ABC_transporter-like_ATP-bd"/>
</dbReference>
<keyword evidence="2" id="KW-0813">Transport</keyword>
<feature type="transmembrane region" description="Helical" evidence="10">
    <location>
        <begin position="438"/>
        <end position="459"/>
    </location>
</feature>
<dbReference type="InterPro" id="IPR003593">
    <property type="entry name" value="AAA+_ATPase"/>
</dbReference>
<evidence type="ECO:0000259" key="12">
    <source>
        <dbReference type="PROSITE" id="PS50929"/>
    </source>
</evidence>
<dbReference type="SUPFAM" id="SSF52540">
    <property type="entry name" value="P-loop containing nucleoside triphosphate hydrolases"/>
    <property type="match status" value="1"/>
</dbReference>
<dbReference type="InterPro" id="IPR011527">
    <property type="entry name" value="ABC1_TM_dom"/>
</dbReference>
<dbReference type="PROSITE" id="PS50929">
    <property type="entry name" value="ABC_TM1F"/>
    <property type="match status" value="1"/>
</dbReference>
<dbReference type="PANTHER" id="PTHR24221">
    <property type="entry name" value="ATP-BINDING CASSETTE SUB-FAMILY B"/>
    <property type="match status" value="1"/>
</dbReference>
<evidence type="ECO:0000259" key="11">
    <source>
        <dbReference type="PROSITE" id="PS50893"/>
    </source>
</evidence>
<dbReference type="EMBL" id="CP163441">
    <property type="protein sequence ID" value="XDQ42089.1"/>
    <property type="molecule type" value="Genomic_DNA"/>
</dbReference>
<dbReference type="FunFam" id="3.40.50.300:FF:000299">
    <property type="entry name" value="ABC transporter ATP-binding protein/permease"/>
    <property type="match status" value="1"/>
</dbReference>
<dbReference type="InterPro" id="IPR039421">
    <property type="entry name" value="Type_1_exporter"/>
</dbReference>
<reference evidence="13" key="1">
    <citation type="submission" date="2024-07" db="EMBL/GenBank/DDBJ databases">
        <authorList>
            <person name="Yu S.T."/>
        </authorList>
    </citation>
    <scope>NUCLEOTIDE SEQUENCE</scope>
    <source>
        <strain evidence="13">R39</strain>
    </source>
</reference>
<feature type="transmembrane region" description="Helical" evidence="10">
    <location>
        <begin position="540"/>
        <end position="563"/>
    </location>
</feature>
<evidence type="ECO:0000256" key="5">
    <source>
        <dbReference type="ARBA" id="ARBA00022741"/>
    </source>
</evidence>
<dbReference type="GO" id="GO:0005886">
    <property type="term" value="C:plasma membrane"/>
    <property type="evidence" value="ECO:0007669"/>
    <property type="project" value="UniProtKB-SubCell"/>
</dbReference>
<dbReference type="InterPro" id="IPR022515">
    <property type="entry name" value="NHPM_micro_ABC2"/>
</dbReference>
<dbReference type="Pfam" id="PF00005">
    <property type="entry name" value="ABC_tran"/>
    <property type="match status" value="1"/>
</dbReference>
<name>A0AB39QI52_9ACTN</name>
<keyword evidence="5" id="KW-0547">Nucleotide-binding</keyword>
<comment type="similarity">
    <text evidence="9">Belongs to the ABC transporter superfamily. Lipid exporter (TC 3.A.1.106) family.</text>
</comment>
<dbReference type="InterPro" id="IPR036640">
    <property type="entry name" value="ABC1_TM_sf"/>
</dbReference>
<protein>
    <submittedName>
        <fullName evidence="13">NHLP bacteriocin export ABC transporter permease/ATPase subunit</fullName>
    </submittedName>
</protein>
<dbReference type="SUPFAM" id="SSF90123">
    <property type="entry name" value="ABC transporter transmembrane region"/>
    <property type="match status" value="1"/>
</dbReference>
<dbReference type="Pfam" id="PF00664">
    <property type="entry name" value="ABC_membrane"/>
    <property type="match status" value="1"/>
</dbReference>
<dbReference type="GO" id="GO:0016887">
    <property type="term" value="F:ATP hydrolysis activity"/>
    <property type="evidence" value="ECO:0007669"/>
    <property type="project" value="InterPro"/>
</dbReference>
<evidence type="ECO:0000256" key="1">
    <source>
        <dbReference type="ARBA" id="ARBA00004651"/>
    </source>
</evidence>
<keyword evidence="7 10" id="KW-1133">Transmembrane helix</keyword>
<feature type="transmembrane region" description="Helical" evidence="10">
    <location>
        <begin position="691"/>
        <end position="715"/>
    </location>
</feature>
<sequence length="977" mass="105652">MTVTQLRATEPQHRNWDALAQLGEHVNCAVRQISLRHPGALWLITAGGFDLYAVDIAGGGPWRHIGRLEPGTICLAPASGPRHDLVMRPLRGAGLRRLSVRDMVRVIEESEGSSTTTRTLSAALTEGIDRGLSVLMNFAREGLPPQDFEALVPDTEVDLEEGGNGRPLEGVVWVDVLAGEVSVGGPAGTSPNAPTDSLTLGPQDWLSSNSPARVRVRSTQGLHRDGELWPTVLKFENRILNTVDRAIESHEARAESRIRAGLAANRAADDRAERALGGALRLTDQRSSRSTASDEDATSGVCRMVARTMGIKQLPADVPFPKSQIGPVEQWAVRARLRTRVIALKDTWWRTNVGPLIGHRRDNGEPVALLWRRGRYEAWVPTTGTATALDERAAAAYQPHGVMLYRPLPETAVSNWRLVREGLRGAGGDIRTVVTSTLIAVTLSVLVPISTGTVLGRLVPHAQRGLIVEICVALLMATVASAAFGVMENMSLLRLEGRFEATVQAAIWDRLLRLPVTFFRRYSTGELASAALGVADIRTVLMGVSSTVLYAAAVALVNFVVLFWISVPLGLLCAVFVVVGLGAFAVLGTRQMRWQTQSLELGYQLTNKVFQKLRGLPKLQVAAAEHRAYADWADTYSQQKELQKRIGRYQNAITVFNAAFTPSCLLVFFLVTSSSPGSMSVPSFLAFNASLTITLASLTQVTGGVASAVAVVPMFTRLRPILQEPLESSALSFAPGELSGDIEVNHLTFGYAKDAPPVLDDVSFRVRPGEFVAVVGASGGGKSTLLRILLGFETPDTGTVLYDGQDLSSLDSAAVRRQCGVVLQQVQPFSGSVFQAITGGLNYSMDEAWAAAELAGVREDIAAMPMNMHTYISDASTLSGGQRQRLAIAHALIRRPRILFFDEATSALDNATQQTVTEATRQLRATRIVIAHRLSTVMDADKIIVLSEGRVAQFGSPASLLTDTNGLFHQLVRRQMQ</sequence>
<feature type="transmembrane region" description="Helical" evidence="10">
    <location>
        <begin position="466"/>
        <end position="487"/>
    </location>
</feature>
<dbReference type="GO" id="GO:0005524">
    <property type="term" value="F:ATP binding"/>
    <property type="evidence" value="ECO:0007669"/>
    <property type="project" value="UniProtKB-KW"/>
</dbReference>
<feature type="domain" description="ABC transporter" evidence="11">
    <location>
        <begin position="742"/>
        <end position="973"/>
    </location>
</feature>
<evidence type="ECO:0000256" key="10">
    <source>
        <dbReference type="SAM" id="Phobius"/>
    </source>
</evidence>
<organism evidence="13">
    <name type="scientific">Streptomyces sp. R39</name>
    <dbReference type="NCBI Taxonomy" id="3238631"/>
    <lineage>
        <taxon>Bacteria</taxon>
        <taxon>Bacillati</taxon>
        <taxon>Actinomycetota</taxon>
        <taxon>Actinomycetes</taxon>
        <taxon>Kitasatosporales</taxon>
        <taxon>Streptomycetaceae</taxon>
        <taxon>Streptomyces</taxon>
    </lineage>
</organism>
<evidence type="ECO:0000256" key="6">
    <source>
        <dbReference type="ARBA" id="ARBA00022840"/>
    </source>
</evidence>
<dbReference type="InterPro" id="IPR027417">
    <property type="entry name" value="P-loop_NTPase"/>
</dbReference>
<evidence type="ECO:0000256" key="9">
    <source>
        <dbReference type="ARBA" id="ARBA00061644"/>
    </source>
</evidence>
<accession>A0AB39QI52</accession>
<keyword evidence="4 10" id="KW-0812">Transmembrane</keyword>
<feature type="transmembrane region" description="Helical" evidence="10">
    <location>
        <begin position="569"/>
        <end position="588"/>
    </location>
</feature>
<evidence type="ECO:0000313" key="13">
    <source>
        <dbReference type="EMBL" id="XDQ42089.1"/>
    </source>
</evidence>
<evidence type="ECO:0000256" key="2">
    <source>
        <dbReference type="ARBA" id="ARBA00022448"/>
    </source>
</evidence>
<dbReference type="SMART" id="SM00382">
    <property type="entry name" value="AAA"/>
    <property type="match status" value="1"/>
</dbReference>
<gene>
    <name evidence="13" type="ORF">AB5J52_07350</name>
</gene>
<evidence type="ECO:0000256" key="4">
    <source>
        <dbReference type="ARBA" id="ARBA00022692"/>
    </source>
</evidence>
<dbReference type="GO" id="GO:0140359">
    <property type="term" value="F:ABC-type transporter activity"/>
    <property type="evidence" value="ECO:0007669"/>
    <property type="project" value="InterPro"/>
</dbReference>
<dbReference type="RefSeq" id="WP_369221621.1">
    <property type="nucleotide sequence ID" value="NZ_CP163441.1"/>
</dbReference>
<dbReference type="PANTHER" id="PTHR24221:SF654">
    <property type="entry name" value="ATP-BINDING CASSETTE SUB-FAMILY B MEMBER 6"/>
    <property type="match status" value="1"/>
</dbReference>
<dbReference type="AlphaFoldDB" id="A0AB39QI52"/>
<evidence type="ECO:0000256" key="3">
    <source>
        <dbReference type="ARBA" id="ARBA00022475"/>
    </source>
</evidence>
<evidence type="ECO:0000256" key="8">
    <source>
        <dbReference type="ARBA" id="ARBA00023136"/>
    </source>
</evidence>